<evidence type="ECO:0000313" key="2">
    <source>
        <dbReference type="EMBL" id="SDU49525.1"/>
    </source>
</evidence>
<dbReference type="OrthoDB" id="2518538at2"/>
<organism evidence="2 3">
    <name type="scientific">Jiangella alkaliphila</name>
    <dbReference type="NCBI Taxonomy" id="419479"/>
    <lineage>
        <taxon>Bacteria</taxon>
        <taxon>Bacillati</taxon>
        <taxon>Actinomycetota</taxon>
        <taxon>Actinomycetes</taxon>
        <taxon>Jiangellales</taxon>
        <taxon>Jiangellaceae</taxon>
        <taxon>Jiangella</taxon>
    </lineage>
</organism>
<feature type="region of interest" description="Disordered" evidence="1">
    <location>
        <begin position="1"/>
        <end position="33"/>
    </location>
</feature>
<reference evidence="3" key="1">
    <citation type="submission" date="2016-10" db="EMBL/GenBank/DDBJ databases">
        <authorList>
            <person name="Varghese N."/>
            <person name="Submissions S."/>
        </authorList>
    </citation>
    <scope>NUCLEOTIDE SEQUENCE [LARGE SCALE GENOMIC DNA]</scope>
    <source>
        <strain evidence="3">DSM 45079</strain>
    </source>
</reference>
<dbReference type="EMBL" id="LT629791">
    <property type="protein sequence ID" value="SDU49525.1"/>
    <property type="molecule type" value="Genomic_DNA"/>
</dbReference>
<dbReference type="Proteomes" id="UP000182977">
    <property type="component" value="Chromosome I"/>
</dbReference>
<dbReference type="InterPro" id="IPR021345">
    <property type="entry name" value="DUF2961"/>
</dbReference>
<gene>
    <name evidence="2" type="ORF">SAMN04488563_2155</name>
</gene>
<feature type="compositionally biased region" description="Polar residues" evidence="1">
    <location>
        <begin position="1"/>
        <end position="23"/>
    </location>
</feature>
<feature type="compositionally biased region" description="Basic and acidic residues" evidence="1">
    <location>
        <begin position="342"/>
        <end position="351"/>
    </location>
</feature>
<evidence type="ECO:0008006" key="4">
    <source>
        <dbReference type="Google" id="ProtNLM"/>
    </source>
</evidence>
<dbReference type="AlphaFoldDB" id="A0A1H2J024"/>
<sequence length="351" mass="39311">MTGPLSNLPQLTGTRSARASSWDRTGGNDDRLTIAPGDTAQLAAIDEPGVVRHIWVTIACDDEHYLRKIVLRMYWDGADSPCVEAPVGDFFGLGHAQHRNFVSMPLQMSPQDGKAFNCWFPMPFDSARIEVANECATDVVFYYYVDYDLTGAPDPRAGRFHARWQRQNPTDGLADESGLTNSEFQFGGANTDGAGNYVLLDAVGEGHYVGCHVDIENLRQVGPAQFNWYGEGDDMIFVDGEPFPPSLHGTGTEDYFNTAWCPAEEYNAPYHGIVLPGGQNWSGKISLYRYHIEDPVRFQRSIKVTIEHGHNNHRSDDWSSTAYWYQTEPHAQVPPLPPVTDRLPRPDERLF</sequence>
<evidence type="ECO:0000256" key="1">
    <source>
        <dbReference type="SAM" id="MobiDB-lite"/>
    </source>
</evidence>
<evidence type="ECO:0000313" key="3">
    <source>
        <dbReference type="Proteomes" id="UP000182977"/>
    </source>
</evidence>
<dbReference type="RefSeq" id="WP_046769331.1">
    <property type="nucleotide sequence ID" value="NZ_KQ061232.1"/>
</dbReference>
<dbReference type="Gene3D" id="2.60.120.1390">
    <property type="match status" value="1"/>
</dbReference>
<proteinExistence type="predicted"/>
<protein>
    <recommendedName>
        <fullName evidence="4">DUF2961 domain-containing protein</fullName>
    </recommendedName>
</protein>
<accession>A0A1H2J024</accession>
<dbReference type="STRING" id="419479.SAMN04488563_2155"/>
<dbReference type="Pfam" id="PF11175">
    <property type="entry name" value="DUF2961"/>
    <property type="match status" value="1"/>
</dbReference>
<feature type="region of interest" description="Disordered" evidence="1">
    <location>
        <begin position="330"/>
        <end position="351"/>
    </location>
</feature>
<name>A0A1H2J024_9ACTN</name>
<keyword evidence="3" id="KW-1185">Reference proteome</keyword>